<keyword evidence="1" id="KW-1185">Reference proteome</keyword>
<evidence type="ECO:0000313" key="2">
    <source>
        <dbReference type="WBParaSite" id="sdigi.contig73.g3639.t1"/>
    </source>
</evidence>
<proteinExistence type="predicted"/>
<name>A0A915Q6Z0_9BILA</name>
<dbReference type="AlphaFoldDB" id="A0A915Q6Z0"/>
<dbReference type="WBParaSite" id="sdigi.contig73.g3639.t1">
    <property type="protein sequence ID" value="sdigi.contig73.g3639.t1"/>
    <property type="gene ID" value="sdigi.contig73.g3639"/>
</dbReference>
<protein>
    <submittedName>
        <fullName evidence="2">Uncharacterized protein</fullName>
    </submittedName>
</protein>
<dbReference type="Proteomes" id="UP000887581">
    <property type="component" value="Unplaced"/>
</dbReference>
<reference evidence="2" key="1">
    <citation type="submission" date="2022-11" db="UniProtKB">
        <authorList>
            <consortium name="WormBaseParasite"/>
        </authorList>
    </citation>
    <scope>IDENTIFICATION</scope>
</reference>
<accession>A0A915Q6Z0</accession>
<sequence>MEENNVRRERAFDLAQIESNLEKEEERLRLRWGRWKLTDLEQLREKMCQNKCNKNLRLGLDMVKLHTAFGSIGVPPLVDENDLKLFCRLDDEHNWCLRSCGFTVQFNIHDFICKHHYEEMAYLLPCYRHAVPTLRRECGAKKCGPYIPFDNTIIGFAHRCRLLICDIRCTTDVLIRRCAVGYGQQAVHFIANYTSQQVSFWMQNLTKELNLAIQNPITIPASCSRLFCSKLNPC</sequence>
<evidence type="ECO:0000313" key="1">
    <source>
        <dbReference type="Proteomes" id="UP000887581"/>
    </source>
</evidence>
<organism evidence="1 2">
    <name type="scientific">Setaria digitata</name>
    <dbReference type="NCBI Taxonomy" id="48799"/>
    <lineage>
        <taxon>Eukaryota</taxon>
        <taxon>Metazoa</taxon>
        <taxon>Ecdysozoa</taxon>
        <taxon>Nematoda</taxon>
        <taxon>Chromadorea</taxon>
        <taxon>Rhabditida</taxon>
        <taxon>Spirurina</taxon>
        <taxon>Spiruromorpha</taxon>
        <taxon>Filarioidea</taxon>
        <taxon>Setariidae</taxon>
        <taxon>Setaria</taxon>
    </lineage>
</organism>